<dbReference type="PROSITE" id="PS00878">
    <property type="entry name" value="ODR_DC_2_1"/>
    <property type="match status" value="1"/>
</dbReference>
<evidence type="ECO:0000313" key="13">
    <source>
        <dbReference type="Proteomes" id="UP000807504"/>
    </source>
</evidence>
<dbReference type="SUPFAM" id="SSF51419">
    <property type="entry name" value="PLP-binding barrel"/>
    <property type="match status" value="1"/>
</dbReference>
<dbReference type="EC" id="4.1.1.17" evidence="7"/>
<dbReference type="PANTHER" id="PTHR11482">
    <property type="entry name" value="ARGININE/DIAMINOPIMELATE/ORNITHINE DECARBOXYLASE"/>
    <property type="match status" value="1"/>
</dbReference>
<reference evidence="12" key="2">
    <citation type="submission" date="2020-06" db="EMBL/GenBank/DDBJ databases">
        <authorList>
            <person name="Sheffer M."/>
        </authorList>
    </citation>
    <scope>NUCLEOTIDE SEQUENCE</scope>
</reference>
<protein>
    <recommendedName>
        <fullName evidence="7">ornithine decarboxylase</fullName>
        <ecNumber evidence="7">4.1.1.17</ecNumber>
    </recommendedName>
</protein>
<dbReference type="GO" id="GO:0005737">
    <property type="term" value="C:cytoplasm"/>
    <property type="evidence" value="ECO:0007669"/>
    <property type="project" value="TreeGrafter"/>
</dbReference>
<evidence type="ECO:0000256" key="3">
    <source>
        <dbReference type="ARBA" id="ARBA00022898"/>
    </source>
</evidence>
<dbReference type="GO" id="GO:0004586">
    <property type="term" value="F:ornithine decarboxylase activity"/>
    <property type="evidence" value="ECO:0007669"/>
    <property type="project" value="UniProtKB-EC"/>
</dbReference>
<evidence type="ECO:0000256" key="7">
    <source>
        <dbReference type="ARBA" id="ARBA00034138"/>
    </source>
</evidence>
<keyword evidence="13" id="KW-1185">Reference proteome</keyword>
<gene>
    <name evidence="12" type="ORF">HNY73_014625</name>
</gene>
<organism evidence="12 13">
    <name type="scientific">Argiope bruennichi</name>
    <name type="common">Wasp spider</name>
    <name type="synonym">Aranea bruennichi</name>
    <dbReference type="NCBI Taxonomy" id="94029"/>
    <lineage>
        <taxon>Eukaryota</taxon>
        <taxon>Metazoa</taxon>
        <taxon>Ecdysozoa</taxon>
        <taxon>Arthropoda</taxon>
        <taxon>Chelicerata</taxon>
        <taxon>Arachnida</taxon>
        <taxon>Araneae</taxon>
        <taxon>Araneomorphae</taxon>
        <taxon>Entelegynae</taxon>
        <taxon>Araneoidea</taxon>
        <taxon>Araneidae</taxon>
        <taxon>Argiope</taxon>
    </lineage>
</organism>
<comment type="function">
    <text evidence="8">Catalyzes the first and rate-limiting step of polyamine biosynthesis that converts ornithine into putrescine, which is the precursor for the polyamines, spermidine and spermine. Polyamines are essential for cell proliferation and are implicated in cellular processes, ranging from DNA replication to apoptosis.</text>
</comment>
<evidence type="ECO:0000256" key="6">
    <source>
        <dbReference type="ARBA" id="ARBA00034115"/>
    </source>
</evidence>
<dbReference type="InterPro" id="IPR000183">
    <property type="entry name" value="Orn/DAP/Arg_de-COase"/>
</dbReference>
<dbReference type="CDD" id="cd06661">
    <property type="entry name" value="GGCT_like"/>
    <property type="match status" value="1"/>
</dbReference>
<dbReference type="PRINTS" id="PR01179">
    <property type="entry name" value="ODADCRBXLASE"/>
</dbReference>
<dbReference type="EMBL" id="JABXBU010002072">
    <property type="protein sequence ID" value="KAF8777826.1"/>
    <property type="molecule type" value="Genomic_DNA"/>
</dbReference>
<evidence type="ECO:0000256" key="5">
    <source>
        <dbReference type="ARBA" id="ARBA00023239"/>
    </source>
</evidence>
<dbReference type="PRINTS" id="PR01182">
    <property type="entry name" value="ORNDCRBXLASE"/>
</dbReference>
<dbReference type="Proteomes" id="UP000807504">
    <property type="component" value="Unassembled WGS sequence"/>
</dbReference>
<dbReference type="PANTHER" id="PTHR11482:SF6">
    <property type="entry name" value="ORNITHINE DECARBOXYLASE 1-RELATED"/>
    <property type="match status" value="1"/>
</dbReference>
<sequence length="339" mass="38273">MKTLIRNDAVIRQMLQEKENEQPFYVVDVGDVVMKWKEWKEAMPRVEPFYAVKCNPDVVVVNVLAALGVSFDCSSQKEIETVLNAGVQPSRIIYANTCKGPFHLKYAEQTGVDLMTFDNETELHKIKKVYPDAKLVLRIKVDDSGSILKLSLKFGAEYDEVAHLLDVAKDLDLQVVGVSFHVGCNCQDPLAFHKAIERAKEVFGGEKGGGFPMNLILVGVSRWKGSTAAIIESENDFVWGVIWEISKDQEEVLDKHEKGYIPLILPIEIDSFRRLDCKVYLRFVKEEEVGKPSCLYKAVFIQGAKEHRLPLHYIQKLEAVEDNGYKGPVDIPVKVDICS</sequence>
<evidence type="ECO:0000256" key="10">
    <source>
        <dbReference type="ARBA" id="ARBA00049127"/>
    </source>
</evidence>
<evidence type="ECO:0000256" key="4">
    <source>
        <dbReference type="ARBA" id="ARBA00023115"/>
    </source>
</evidence>
<comment type="subunit">
    <text evidence="9">Homodimer. Only the dimer is catalytically active, as the active sites are constructed of residues from both monomers.</text>
</comment>
<evidence type="ECO:0000313" key="12">
    <source>
        <dbReference type="EMBL" id="KAF8777826.1"/>
    </source>
</evidence>
<dbReference type="InterPro" id="IPR022644">
    <property type="entry name" value="De-COase2_N"/>
</dbReference>
<comment type="similarity">
    <text evidence="2">Belongs to the Orn/Lys/Arg decarboxylase class-II family.</text>
</comment>
<feature type="domain" description="Orn/DAP/Arg decarboxylase 2 N-terminal" evidence="11">
    <location>
        <begin position="30"/>
        <end position="219"/>
    </location>
</feature>
<evidence type="ECO:0000256" key="2">
    <source>
        <dbReference type="ARBA" id="ARBA00008872"/>
    </source>
</evidence>
<accession>A0A8T0ETV8</accession>
<dbReference type="GO" id="GO:0033387">
    <property type="term" value="P:putrescine biosynthetic process from arginine, via ornithine"/>
    <property type="evidence" value="ECO:0007669"/>
    <property type="project" value="TreeGrafter"/>
</dbReference>
<dbReference type="InterPro" id="IPR036568">
    <property type="entry name" value="GGCT-like_sf"/>
</dbReference>
<reference evidence="12" key="1">
    <citation type="journal article" date="2020" name="bioRxiv">
        <title>Chromosome-level reference genome of the European wasp spider Argiope bruennichi: a resource for studies on range expansion and evolutionary adaptation.</title>
        <authorList>
            <person name="Sheffer M.M."/>
            <person name="Hoppe A."/>
            <person name="Krehenwinkel H."/>
            <person name="Uhl G."/>
            <person name="Kuss A.W."/>
            <person name="Jensen L."/>
            <person name="Jensen C."/>
            <person name="Gillespie R.G."/>
            <person name="Hoff K.J."/>
            <person name="Prost S."/>
        </authorList>
    </citation>
    <scope>NUCLEOTIDE SEQUENCE</scope>
</reference>
<dbReference type="AlphaFoldDB" id="A0A8T0ETV8"/>
<dbReference type="SUPFAM" id="SSF110857">
    <property type="entry name" value="Gamma-glutamyl cyclotransferase-like"/>
    <property type="match status" value="1"/>
</dbReference>
<dbReference type="InterPro" id="IPR013024">
    <property type="entry name" value="GGCT-like"/>
</dbReference>
<dbReference type="FunFam" id="3.20.20.10:FF:000005">
    <property type="entry name" value="Ornithine decarboxylase"/>
    <property type="match status" value="1"/>
</dbReference>
<keyword evidence="3" id="KW-0663">Pyridoxal phosphate</keyword>
<comment type="catalytic activity">
    <reaction evidence="10">
        <text>L-ornithine + H(+) = putrescine + CO2</text>
        <dbReference type="Rhea" id="RHEA:22964"/>
        <dbReference type="ChEBI" id="CHEBI:15378"/>
        <dbReference type="ChEBI" id="CHEBI:16526"/>
        <dbReference type="ChEBI" id="CHEBI:46911"/>
        <dbReference type="ChEBI" id="CHEBI:326268"/>
        <dbReference type="EC" id="4.1.1.17"/>
    </reaction>
</comment>
<keyword evidence="4" id="KW-0620">Polyamine biosynthesis</keyword>
<name>A0A8T0ETV8_ARGBR</name>
<keyword evidence="5" id="KW-0456">Lyase</keyword>
<evidence type="ECO:0000256" key="1">
    <source>
        <dbReference type="ARBA" id="ARBA00001933"/>
    </source>
</evidence>
<evidence type="ECO:0000259" key="11">
    <source>
        <dbReference type="Pfam" id="PF02784"/>
    </source>
</evidence>
<evidence type="ECO:0000256" key="9">
    <source>
        <dbReference type="ARBA" id="ARBA00046672"/>
    </source>
</evidence>
<dbReference type="InterPro" id="IPR002433">
    <property type="entry name" value="Orn_de-COase"/>
</dbReference>
<dbReference type="Gene3D" id="3.20.20.10">
    <property type="entry name" value="Alanine racemase"/>
    <property type="match status" value="1"/>
</dbReference>
<proteinExistence type="inferred from homology"/>
<evidence type="ECO:0000256" key="8">
    <source>
        <dbReference type="ARBA" id="ARBA00037173"/>
    </source>
</evidence>
<comment type="pathway">
    <text evidence="6">Amine and polyamine biosynthesis; putrescine biosynthesis via L-ornithine pathway; putrescine from L-ornithine: step 1/1.</text>
</comment>
<comment type="caution">
    <text evidence="12">The sequence shown here is derived from an EMBL/GenBank/DDBJ whole genome shotgun (WGS) entry which is preliminary data.</text>
</comment>
<dbReference type="Pfam" id="PF02784">
    <property type="entry name" value="Orn_Arg_deC_N"/>
    <property type="match status" value="1"/>
</dbReference>
<comment type="cofactor">
    <cofactor evidence="1">
        <name>pyridoxal 5'-phosphate</name>
        <dbReference type="ChEBI" id="CHEBI:597326"/>
    </cofactor>
</comment>
<dbReference type="InterPro" id="IPR022653">
    <property type="entry name" value="De-COase2_pyr-phos_BS"/>
</dbReference>
<dbReference type="Pfam" id="PF13772">
    <property type="entry name" value="AIG2_2"/>
    <property type="match status" value="1"/>
</dbReference>
<dbReference type="InterPro" id="IPR029066">
    <property type="entry name" value="PLP-binding_barrel"/>
</dbReference>